<dbReference type="RefSeq" id="WP_251798122.1">
    <property type="nucleotide sequence ID" value="NZ_JAMQOL010000015.1"/>
</dbReference>
<reference evidence="6 7" key="1">
    <citation type="submission" date="2022-06" db="EMBL/GenBank/DDBJ databases">
        <title>Actinoplanes abujensis sp. nov., isolated from Nigerian arid soil.</title>
        <authorList>
            <person name="Ding P."/>
        </authorList>
    </citation>
    <scope>NUCLEOTIDE SEQUENCE [LARGE SCALE GENOMIC DNA]</scope>
    <source>
        <strain evidence="7">TRM88002</strain>
    </source>
</reference>
<evidence type="ECO:0000259" key="5">
    <source>
        <dbReference type="Pfam" id="PF04545"/>
    </source>
</evidence>
<keyword evidence="7" id="KW-1185">Reference proteome</keyword>
<evidence type="ECO:0000256" key="1">
    <source>
        <dbReference type="ARBA" id="ARBA00010641"/>
    </source>
</evidence>
<comment type="similarity">
    <text evidence="1">Belongs to the sigma-70 factor family. ECF subfamily.</text>
</comment>
<sequence length="206" mass="23127">MPYQDPGTPCRYAAVSSRRRTPEVAPEILALLDRAQQGDRDAFAELYLTFREPVTSYVAVRLRGRDRDAIPDLVQETFTGALADLSAALLDVRGWFIWHAAKACNQHDWSRRRYVRAAYAVRDHQPAPSVQVGDGTPVRLGRITFAHAMARLTAAQRRAIQLRYLDGYPRDAAARLMDRSTEAVRDLERRGLRHLQAALTSSAAEA</sequence>
<dbReference type="InterPro" id="IPR013325">
    <property type="entry name" value="RNA_pol_sigma_r2"/>
</dbReference>
<dbReference type="Gene3D" id="1.10.1740.10">
    <property type="match status" value="1"/>
</dbReference>
<gene>
    <name evidence="6" type="ORF">LXN57_11965</name>
</gene>
<evidence type="ECO:0000313" key="6">
    <source>
        <dbReference type="EMBL" id="MCM4078281.1"/>
    </source>
</evidence>
<evidence type="ECO:0000313" key="7">
    <source>
        <dbReference type="Proteomes" id="UP001523216"/>
    </source>
</evidence>
<proteinExistence type="inferred from homology"/>
<dbReference type="PANTHER" id="PTHR43133:SF57">
    <property type="entry name" value="RNA POLYMERASE SIGMA-70 FACTOR"/>
    <property type="match status" value="1"/>
</dbReference>
<dbReference type="SUPFAM" id="SSF88946">
    <property type="entry name" value="Sigma2 domain of RNA polymerase sigma factors"/>
    <property type="match status" value="1"/>
</dbReference>
<keyword evidence="3" id="KW-0731">Sigma factor</keyword>
<organism evidence="6 7">
    <name type="scientific">Paractinoplanes hotanensis</name>
    <dbReference type="NCBI Taxonomy" id="2906497"/>
    <lineage>
        <taxon>Bacteria</taxon>
        <taxon>Bacillati</taxon>
        <taxon>Actinomycetota</taxon>
        <taxon>Actinomycetes</taxon>
        <taxon>Micromonosporales</taxon>
        <taxon>Micromonosporaceae</taxon>
        <taxon>Paractinoplanes</taxon>
    </lineage>
</organism>
<dbReference type="InterPro" id="IPR013324">
    <property type="entry name" value="RNA_pol_sigma_r3/r4-like"/>
</dbReference>
<dbReference type="InterPro" id="IPR007630">
    <property type="entry name" value="RNA_pol_sigma70_r4"/>
</dbReference>
<name>A0ABT0XWW6_9ACTN</name>
<feature type="domain" description="RNA polymerase sigma-70 region 4" evidence="5">
    <location>
        <begin position="148"/>
        <end position="196"/>
    </location>
</feature>
<dbReference type="EMBL" id="JAMQOL010000015">
    <property type="protein sequence ID" value="MCM4078281.1"/>
    <property type="molecule type" value="Genomic_DNA"/>
</dbReference>
<comment type="caution">
    <text evidence="6">The sequence shown here is derived from an EMBL/GenBank/DDBJ whole genome shotgun (WGS) entry which is preliminary data.</text>
</comment>
<dbReference type="Proteomes" id="UP001523216">
    <property type="component" value="Unassembled WGS sequence"/>
</dbReference>
<dbReference type="PANTHER" id="PTHR43133">
    <property type="entry name" value="RNA POLYMERASE ECF-TYPE SIGMA FACTO"/>
    <property type="match status" value="1"/>
</dbReference>
<keyword evidence="2" id="KW-0805">Transcription regulation</keyword>
<accession>A0ABT0XWW6</accession>
<dbReference type="InterPro" id="IPR039425">
    <property type="entry name" value="RNA_pol_sigma-70-like"/>
</dbReference>
<dbReference type="Pfam" id="PF04545">
    <property type="entry name" value="Sigma70_r4"/>
    <property type="match status" value="1"/>
</dbReference>
<evidence type="ECO:0000256" key="3">
    <source>
        <dbReference type="ARBA" id="ARBA00023082"/>
    </source>
</evidence>
<keyword evidence="4" id="KW-0804">Transcription</keyword>
<evidence type="ECO:0000256" key="2">
    <source>
        <dbReference type="ARBA" id="ARBA00023015"/>
    </source>
</evidence>
<dbReference type="SUPFAM" id="SSF88659">
    <property type="entry name" value="Sigma3 and sigma4 domains of RNA polymerase sigma factors"/>
    <property type="match status" value="1"/>
</dbReference>
<protein>
    <submittedName>
        <fullName evidence="6">Sigma-70 family RNA polymerase sigma factor</fullName>
    </submittedName>
</protein>
<dbReference type="InterPro" id="IPR036388">
    <property type="entry name" value="WH-like_DNA-bd_sf"/>
</dbReference>
<dbReference type="Gene3D" id="1.10.10.10">
    <property type="entry name" value="Winged helix-like DNA-binding domain superfamily/Winged helix DNA-binding domain"/>
    <property type="match status" value="1"/>
</dbReference>
<evidence type="ECO:0000256" key="4">
    <source>
        <dbReference type="ARBA" id="ARBA00023163"/>
    </source>
</evidence>